<proteinExistence type="predicted"/>
<dbReference type="Proteomes" id="UP001642360">
    <property type="component" value="Unassembled WGS sequence"/>
</dbReference>
<keyword evidence="1" id="KW-1133">Transmembrane helix</keyword>
<evidence type="ECO:0000256" key="1">
    <source>
        <dbReference type="SAM" id="Phobius"/>
    </source>
</evidence>
<organism evidence="2 3">
    <name type="scientific">Ilex paraguariensis</name>
    <name type="common">yerba mate</name>
    <dbReference type="NCBI Taxonomy" id="185542"/>
    <lineage>
        <taxon>Eukaryota</taxon>
        <taxon>Viridiplantae</taxon>
        <taxon>Streptophyta</taxon>
        <taxon>Embryophyta</taxon>
        <taxon>Tracheophyta</taxon>
        <taxon>Spermatophyta</taxon>
        <taxon>Magnoliopsida</taxon>
        <taxon>eudicotyledons</taxon>
        <taxon>Gunneridae</taxon>
        <taxon>Pentapetalae</taxon>
        <taxon>asterids</taxon>
        <taxon>campanulids</taxon>
        <taxon>Aquifoliales</taxon>
        <taxon>Aquifoliaceae</taxon>
        <taxon>Ilex</taxon>
    </lineage>
</organism>
<feature type="transmembrane region" description="Helical" evidence="1">
    <location>
        <begin position="399"/>
        <end position="420"/>
    </location>
</feature>
<evidence type="ECO:0000313" key="3">
    <source>
        <dbReference type="Proteomes" id="UP001642360"/>
    </source>
</evidence>
<dbReference type="InterPro" id="IPR004158">
    <property type="entry name" value="DUF247_pln"/>
</dbReference>
<dbReference type="PANTHER" id="PTHR31170:SF17">
    <property type="match status" value="1"/>
</dbReference>
<accession>A0ABC8V0Z0</accession>
<evidence type="ECO:0000313" key="2">
    <source>
        <dbReference type="EMBL" id="CAK9187013.1"/>
    </source>
</evidence>
<dbReference type="Pfam" id="PF03140">
    <property type="entry name" value="DUF247"/>
    <property type="match status" value="1"/>
</dbReference>
<keyword evidence="1" id="KW-0812">Transmembrane</keyword>
<name>A0ABC8V0Z0_9AQUA</name>
<comment type="caution">
    <text evidence="2">The sequence shown here is derived from an EMBL/GenBank/DDBJ whole genome shotgun (WGS) entry which is preliminary data.</text>
</comment>
<gene>
    <name evidence="2" type="ORF">ILEXP_LOCUS57518</name>
</gene>
<dbReference type="PANTHER" id="PTHR31170">
    <property type="entry name" value="BNAC04G53230D PROTEIN"/>
    <property type="match status" value="1"/>
</dbReference>
<keyword evidence="3" id="KW-1185">Reference proteome</keyword>
<sequence>MSQLSTRIDKKLASLSSPSFDPYIFKVNDQLRKENKTAYEPEILAIGPHHSHNVNLQMMEKHKLWYLQGLLKRRNEWSNRYVVAMQKLKEITRSCYAESINLEEDKLVEMMLLDGCFIIEMLRKCKSGKFGDTQDGIFKISQIWNAILRDLLLFENQLPFAILFNLFNMAKDSNQQSAPNNIVDLALDTLTERVTYLKNLPRSTIPPDNTVDHLLGLLHYTWCSSFAEIVSSRRNIDESQGSKWSFIKCATELKEAGIKFEKATESSSLFDIRFENGIMRIPPLRIYDDTEWFFRNMIAYKQYKQGIEPTYVTDYVIFMDRLINSPKDVEILCDCRVIDNWLGDDTTVSNIFNKMTNHVNTSSARFCYRKVFNDVNEYCGHLWHTWMANLKHNYFNSPWSIISVIGAFVLFVLTMIQTIYSI</sequence>
<dbReference type="EMBL" id="CAUOFW020009769">
    <property type="protein sequence ID" value="CAK9187013.1"/>
    <property type="molecule type" value="Genomic_DNA"/>
</dbReference>
<keyword evidence="1" id="KW-0472">Membrane</keyword>
<dbReference type="AlphaFoldDB" id="A0ABC8V0Z0"/>
<protein>
    <submittedName>
        <fullName evidence="2">Uncharacterized protein</fullName>
    </submittedName>
</protein>
<reference evidence="2 3" key="1">
    <citation type="submission" date="2024-02" db="EMBL/GenBank/DDBJ databases">
        <authorList>
            <person name="Vignale AGUSTIN F."/>
            <person name="Sosa J E."/>
            <person name="Modenutti C."/>
        </authorList>
    </citation>
    <scope>NUCLEOTIDE SEQUENCE [LARGE SCALE GENOMIC DNA]</scope>
</reference>